<evidence type="ECO:0000313" key="12">
    <source>
        <dbReference type="EMBL" id="HIQ71029.1"/>
    </source>
</evidence>
<evidence type="ECO:0000256" key="9">
    <source>
        <dbReference type="ARBA" id="ARBA00023079"/>
    </source>
</evidence>
<organism evidence="12 13">
    <name type="scientific">Candidatus Onthenecus intestinigallinarum</name>
    <dbReference type="NCBI Taxonomy" id="2840875"/>
    <lineage>
        <taxon>Bacteria</taxon>
        <taxon>Bacillati</taxon>
        <taxon>Bacillota</taxon>
        <taxon>Clostridia</taxon>
        <taxon>Eubacteriales</taxon>
        <taxon>Candidatus Onthenecus</taxon>
    </lineage>
</organism>
<evidence type="ECO:0000256" key="6">
    <source>
        <dbReference type="ARBA" id="ARBA00022723"/>
    </source>
</evidence>
<reference evidence="12" key="2">
    <citation type="journal article" date="2021" name="PeerJ">
        <title>Extensive microbial diversity within the chicken gut microbiome revealed by metagenomics and culture.</title>
        <authorList>
            <person name="Gilroy R."/>
            <person name="Ravi A."/>
            <person name="Getino M."/>
            <person name="Pursley I."/>
            <person name="Horton D.L."/>
            <person name="Alikhan N.F."/>
            <person name="Baker D."/>
            <person name="Gharbi K."/>
            <person name="Hall N."/>
            <person name="Watson M."/>
            <person name="Adriaenssens E.M."/>
            <person name="Foster-Nyarko E."/>
            <person name="Jarju S."/>
            <person name="Secka A."/>
            <person name="Antonio M."/>
            <person name="Oren A."/>
            <person name="Chaudhuri R.R."/>
            <person name="La Ragione R."/>
            <person name="Hildebrand F."/>
            <person name="Pallen M.J."/>
        </authorList>
    </citation>
    <scope>NUCLEOTIDE SEQUENCE</scope>
    <source>
        <strain evidence="12">ChiSxjej2B14-6234</strain>
    </source>
</reference>
<accession>A0A9D1CR16</accession>
<dbReference type="GO" id="GO:0019441">
    <property type="term" value="P:L-tryptophan catabolic process to kynurenine"/>
    <property type="evidence" value="ECO:0007669"/>
    <property type="project" value="InterPro"/>
</dbReference>
<keyword evidence="6" id="KW-0479">Metal-binding</keyword>
<comment type="caution">
    <text evidence="12">The sequence shown here is derived from an EMBL/GenBank/DDBJ whole genome shotgun (WGS) entry which is preliminary data.</text>
</comment>
<keyword evidence="8" id="KW-0862">Zinc</keyword>
<comment type="function">
    <text evidence="2">Catalyzes the hydrolysis of N-formyl-L-kynurenine to L-kynurenine, the second step in the kynurenine pathway of tryptophan degradation.</text>
</comment>
<dbReference type="EC" id="3.5.1.9" evidence="4"/>
<comment type="subunit">
    <text evidence="3">Homodimer.</text>
</comment>
<dbReference type="GO" id="GO:0004061">
    <property type="term" value="F:arylformamidase activity"/>
    <property type="evidence" value="ECO:0007669"/>
    <property type="project" value="UniProtKB-EC"/>
</dbReference>
<dbReference type="InterPro" id="IPR037175">
    <property type="entry name" value="KFase_sf"/>
</dbReference>
<dbReference type="EMBL" id="DVFJ01000006">
    <property type="protein sequence ID" value="HIQ71029.1"/>
    <property type="molecule type" value="Genomic_DNA"/>
</dbReference>
<evidence type="ECO:0000256" key="3">
    <source>
        <dbReference type="ARBA" id="ARBA00011738"/>
    </source>
</evidence>
<evidence type="ECO:0000256" key="8">
    <source>
        <dbReference type="ARBA" id="ARBA00022833"/>
    </source>
</evidence>
<evidence type="ECO:0000256" key="10">
    <source>
        <dbReference type="ARBA" id="ARBA00048496"/>
    </source>
</evidence>
<dbReference type="InterPro" id="IPR007325">
    <property type="entry name" value="KFase/CYL"/>
</dbReference>
<gene>
    <name evidence="12" type="ORF">IAB73_02310</name>
</gene>
<evidence type="ECO:0000313" key="13">
    <source>
        <dbReference type="Proteomes" id="UP000886887"/>
    </source>
</evidence>
<dbReference type="Gene3D" id="3.50.30.50">
    <property type="entry name" value="Putative cyclase"/>
    <property type="match status" value="1"/>
</dbReference>
<evidence type="ECO:0000256" key="11">
    <source>
        <dbReference type="ARBA" id="ARBA00060547"/>
    </source>
</evidence>
<proteinExistence type="predicted"/>
<protein>
    <recommendedName>
        <fullName evidence="5">Kynurenine formamidase</fullName>
        <ecNumber evidence="4">3.5.1.9</ecNumber>
    </recommendedName>
</protein>
<dbReference type="Pfam" id="PF04199">
    <property type="entry name" value="Cyclase"/>
    <property type="match status" value="1"/>
</dbReference>
<evidence type="ECO:0000256" key="4">
    <source>
        <dbReference type="ARBA" id="ARBA00012930"/>
    </source>
</evidence>
<name>A0A9D1CR16_9FIRM</name>
<evidence type="ECO:0000256" key="5">
    <source>
        <dbReference type="ARBA" id="ARBA00014889"/>
    </source>
</evidence>
<dbReference type="PANTHER" id="PTHR31118:SF32">
    <property type="entry name" value="KYNURENINE FORMAMIDASE"/>
    <property type="match status" value="1"/>
</dbReference>
<sequence length="207" mass="22898">MIDISVPLHNGMLQYPGDPAYRRDWWYRMDEGKNCNVSLLHLCAHTGTHMDAPFHFLQDGVTLDALPPERFMGVCRVVDLRGRPVIDAADVDAVDPQPGERLLFKTDNADGMRRDDFNPDYVALTPAAARRLAERGVAAVGIDYLSVEPYGQDGQTHRALLEGGIVVYEGYDVSSVPAGMYNLIALPILVQDSDGAPCRMLLQEIDK</sequence>
<keyword evidence="9" id="KW-0823">Tryptophan catabolism</keyword>
<keyword evidence="7" id="KW-0378">Hydrolase</keyword>
<dbReference type="GO" id="GO:0046872">
    <property type="term" value="F:metal ion binding"/>
    <property type="evidence" value="ECO:0007669"/>
    <property type="project" value="UniProtKB-KW"/>
</dbReference>
<comment type="pathway">
    <text evidence="11">Amino-acid degradation; L-tryptophan degradation via kynurenine pathway; L-kynurenine from L-tryptophan: step 2/2.</text>
</comment>
<dbReference type="AlphaFoldDB" id="A0A9D1CR16"/>
<reference evidence="12" key="1">
    <citation type="submission" date="2020-10" db="EMBL/GenBank/DDBJ databases">
        <authorList>
            <person name="Gilroy R."/>
        </authorList>
    </citation>
    <scope>NUCLEOTIDE SEQUENCE</scope>
    <source>
        <strain evidence="12">ChiSxjej2B14-6234</strain>
    </source>
</reference>
<dbReference type="Proteomes" id="UP000886887">
    <property type="component" value="Unassembled WGS sequence"/>
</dbReference>
<dbReference type="PANTHER" id="PTHR31118">
    <property type="entry name" value="CYCLASE-LIKE PROTEIN 2"/>
    <property type="match status" value="1"/>
</dbReference>
<evidence type="ECO:0000256" key="7">
    <source>
        <dbReference type="ARBA" id="ARBA00022801"/>
    </source>
</evidence>
<evidence type="ECO:0000256" key="1">
    <source>
        <dbReference type="ARBA" id="ARBA00001947"/>
    </source>
</evidence>
<evidence type="ECO:0000256" key="2">
    <source>
        <dbReference type="ARBA" id="ARBA00002204"/>
    </source>
</evidence>
<comment type="cofactor">
    <cofactor evidence="1">
        <name>Zn(2+)</name>
        <dbReference type="ChEBI" id="CHEBI:29105"/>
    </cofactor>
</comment>
<dbReference type="SUPFAM" id="SSF102198">
    <property type="entry name" value="Putative cyclase"/>
    <property type="match status" value="1"/>
</dbReference>
<comment type="catalytic activity">
    <reaction evidence="10">
        <text>N-formyl-L-kynurenine + H2O = L-kynurenine + formate + H(+)</text>
        <dbReference type="Rhea" id="RHEA:13009"/>
        <dbReference type="ChEBI" id="CHEBI:15377"/>
        <dbReference type="ChEBI" id="CHEBI:15378"/>
        <dbReference type="ChEBI" id="CHEBI:15740"/>
        <dbReference type="ChEBI" id="CHEBI:57959"/>
        <dbReference type="ChEBI" id="CHEBI:58629"/>
        <dbReference type="EC" id="3.5.1.9"/>
    </reaction>
</comment>
<dbReference type="FunFam" id="3.50.30.50:FF:000001">
    <property type="entry name" value="Kynurenine formamidase"/>
    <property type="match status" value="1"/>
</dbReference>